<dbReference type="InterPro" id="IPR051316">
    <property type="entry name" value="Zinc-reg_GTPase_activator"/>
</dbReference>
<keyword evidence="10" id="KW-1185">Reference proteome</keyword>
<dbReference type="Proteomes" id="UP000002710">
    <property type="component" value="Chromosome"/>
</dbReference>
<comment type="similarity">
    <text evidence="4">Belongs to the SIMIBI class G3E GTPase family. ZNG1 subfamily.</text>
</comment>
<comment type="function">
    <text evidence="5">Zinc chaperone that directly transfers zinc cofactor to target proteins, thereby activating them. Zinc is transferred from the CXCC motif in the GTPase domain to the zinc binding site in target proteins in a process requiring GTP hydrolysis.</text>
</comment>
<keyword evidence="3" id="KW-0143">Chaperone</keyword>
<evidence type="ECO:0000256" key="5">
    <source>
        <dbReference type="ARBA" id="ARBA00045658"/>
    </source>
</evidence>
<evidence type="ECO:0000256" key="2">
    <source>
        <dbReference type="ARBA" id="ARBA00022801"/>
    </source>
</evidence>
<protein>
    <submittedName>
        <fullName evidence="9">Cobalamin synthesis protein P47K</fullName>
    </submittedName>
</protein>
<dbReference type="GO" id="GO:0016787">
    <property type="term" value="F:hydrolase activity"/>
    <property type="evidence" value="ECO:0007669"/>
    <property type="project" value="UniProtKB-KW"/>
</dbReference>
<dbReference type="GO" id="GO:0000166">
    <property type="term" value="F:nucleotide binding"/>
    <property type="evidence" value="ECO:0007669"/>
    <property type="project" value="UniProtKB-KW"/>
</dbReference>
<dbReference type="SUPFAM" id="SSF90002">
    <property type="entry name" value="Hypothetical protein YjiA, C-terminal domain"/>
    <property type="match status" value="1"/>
</dbReference>
<dbReference type="Pfam" id="PF02492">
    <property type="entry name" value="cobW"/>
    <property type="match status" value="1"/>
</dbReference>
<evidence type="ECO:0000313" key="9">
    <source>
        <dbReference type="EMBL" id="ABB38414.2"/>
    </source>
</evidence>
<dbReference type="InterPro" id="IPR003495">
    <property type="entry name" value="CobW/HypB/UreG_nucleotide-bd"/>
</dbReference>
<evidence type="ECO:0000259" key="7">
    <source>
        <dbReference type="Pfam" id="PF02492"/>
    </source>
</evidence>
<proteinExistence type="inferred from homology"/>
<dbReference type="Gene3D" id="3.30.1220.10">
    <property type="entry name" value="CobW-like, C-terminal domain"/>
    <property type="match status" value="1"/>
</dbReference>
<dbReference type="eggNOG" id="COG0523">
    <property type="taxonomic scope" value="Bacteria"/>
</dbReference>
<evidence type="ECO:0000256" key="4">
    <source>
        <dbReference type="ARBA" id="ARBA00034320"/>
    </source>
</evidence>
<keyword evidence="1" id="KW-0547">Nucleotide-binding</keyword>
<evidence type="ECO:0000313" key="10">
    <source>
        <dbReference type="Proteomes" id="UP000002710"/>
    </source>
</evidence>
<evidence type="ECO:0000259" key="8">
    <source>
        <dbReference type="Pfam" id="PF07683"/>
    </source>
</evidence>
<comment type="catalytic activity">
    <reaction evidence="6">
        <text>GTP + H2O = GDP + phosphate + H(+)</text>
        <dbReference type="Rhea" id="RHEA:19669"/>
        <dbReference type="ChEBI" id="CHEBI:15377"/>
        <dbReference type="ChEBI" id="CHEBI:15378"/>
        <dbReference type="ChEBI" id="CHEBI:37565"/>
        <dbReference type="ChEBI" id="CHEBI:43474"/>
        <dbReference type="ChEBI" id="CHEBI:58189"/>
    </reaction>
    <physiologicalReaction direction="left-to-right" evidence="6">
        <dbReference type="Rhea" id="RHEA:19670"/>
    </physiologicalReaction>
</comment>
<dbReference type="EMBL" id="CP000112">
    <property type="protein sequence ID" value="ABB38414.2"/>
    <property type="molecule type" value="Genomic_DNA"/>
</dbReference>
<dbReference type="SUPFAM" id="SSF52540">
    <property type="entry name" value="P-loop containing nucleoside triphosphate hydrolases"/>
    <property type="match status" value="1"/>
</dbReference>
<dbReference type="PANTHER" id="PTHR13748:SF62">
    <property type="entry name" value="COBW DOMAIN-CONTAINING PROTEIN"/>
    <property type="match status" value="1"/>
</dbReference>
<feature type="domain" description="CobW/HypB/UreG nucleotide-binding" evidence="7">
    <location>
        <begin position="329"/>
        <end position="499"/>
    </location>
</feature>
<dbReference type="CDD" id="cd03112">
    <property type="entry name" value="CobW-like"/>
    <property type="match status" value="1"/>
</dbReference>
<dbReference type="InterPro" id="IPR027417">
    <property type="entry name" value="P-loop_NTPase"/>
</dbReference>
<organism evidence="9 10">
    <name type="scientific">Oleidesulfovibrio alaskensis (strain ATCC BAA-1058 / DSM 17464 / G20)</name>
    <name type="common">Desulfovibrio alaskensis</name>
    <dbReference type="NCBI Taxonomy" id="207559"/>
    <lineage>
        <taxon>Bacteria</taxon>
        <taxon>Pseudomonadati</taxon>
        <taxon>Thermodesulfobacteriota</taxon>
        <taxon>Desulfovibrionia</taxon>
        <taxon>Desulfovibrionales</taxon>
        <taxon>Desulfovibrionaceae</taxon>
        <taxon>Oleidesulfovibrio</taxon>
    </lineage>
</organism>
<name>Q311I2_OLEA2</name>
<dbReference type="GO" id="GO:0005737">
    <property type="term" value="C:cytoplasm"/>
    <property type="evidence" value="ECO:0007669"/>
    <property type="project" value="TreeGrafter"/>
</dbReference>
<dbReference type="Gene3D" id="3.40.50.300">
    <property type="entry name" value="P-loop containing nucleotide triphosphate hydrolases"/>
    <property type="match status" value="1"/>
</dbReference>
<accession>Q311I2</accession>
<dbReference type="AlphaFoldDB" id="Q311I2"/>
<dbReference type="PANTHER" id="PTHR13748">
    <property type="entry name" value="COBW-RELATED"/>
    <property type="match status" value="1"/>
</dbReference>
<evidence type="ECO:0000256" key="3">
    <source>
        <dbReference type="ARBA" id="ARBA00023186"/>
    </source>
</evidence>
<reference evidence="9 10" key="1">
    <citation type="journal article" date="2011" name="J. Bacteriol.">
        <title>Complete genome sequence and updated annotation of Desulfovibrio alaskensis G20.</title>
        <authorList>
            <person name="Hauser L.J."/>
            <person name="Land M.L."/>
            <person name="Brown S.D."/>
            <person name="Larimer F."/>
            <person name="Keller K.L."/>
            <person name="Rapp-Giles B.J."/>
            <person name="Price M.N."/>
            <person name="Lin M."/>
            <person name="Bruce D.C."/>
            <person name="Detter J.C."/>
            <person name="Tapia R."/>
            <person name="Han C.S."/>
            <person name="Goodwin L.A."/>
            <person name="Cheng J.F."/>
            <person name="Pitluck S."/>
            <person name="Copeland A."/>
            <person name="Lucas S."/>
            <person name="Nolan M."/>
            <person name="Lapidus A.L."/>
            <person name="Palumbo A.V."/>
            <person name="Wall J.D."/>
        </authorList>
    </citation>
    <scope>NUCLEOTIDE SEQUENCE [LARGE SCALE GENOMIC DNA]</scope>
    <source>
        <strain evidence="10">ATCC BAA 1058 / DSM 17464 / G20</strain>
    </source>
</reference>
<dbReference type="Pfam" id="PF07683">
    <property type="entry name" value="CobW_C"/>
    <property type="match status" value="1"/>
</dbReference>
<dbReference type="KEGG" id="dde:Dde_1617"/>
<sequence length="634" mass="67887">MLRPFSGFAMLTDFFMPPSGGAATAGQLCALPANAIAVACRDDRFRRLVRWLGLARCQGAEGAFTCRVADMPGVFGLACEEVCSSGCTQQARFGIYYFPHADEQLCDAMRLDAAVLTQHTAYAARVRGFATDPDFAGLFRTGTLDVLYGSVPAAFGLRLVAENRLRIRCDAGLYSEETGWVVEPGGLEEDLPALLLSRRIYDVLGAALSACLQEAPVFFSRTEYGCGLRHRQADGSVRLDERAEGADAGRRTGELLVWGNVGSLTADIDAGPQPGAEVLSYVACTDCNVQKGNMPEEVAAAPCWVAHDLESEACGRMHPVLNDRRPALVVVSGFLGSGKTTFLNNCIEYHRARERFVAVIQNEMGATGVDGHLLGDSASVLALDEGCVCCTLAGSLAAGVRDLTARFNPQVILLETTGLANPLNLLEEMGSLRELVRLECMVTVVDAANGISTLSDSEVARDQIRGADVVVCNKCDVAGPQAVAALKDAVQGLNPRAMIHTTEFGSVHPALFMDAGDGRSGSGLMPAVPAAHADHRHEGYGAVRFFMPHPVSREQLRQAVQQCPGQPFRIKGIVTSAGQDADLRESLLVQHVAGRTDFELLGGFEGKPFVVVIGKNLDDEALYSHWQRLGATRE</sequence>
<evidence type="ECO:0000256" key="1">
    <source>
        <dbReference type="ARBA" id="ARBA00022741"/>
    </source>
</evidence>
<gene>
    <name evidence="9" type="ordered locus">Dde_1617</name>
</gene>
<dbReference type="HOGENOM" id="CLU_448864_0_0_7"/>
<dbReference type="STRING" id="207559.Dde_1617"/>
<dbReference type="InterPro" id="IPR036627">
    <property type="entry name" value="CobW-likC_sf"/>
</dbReference>
<keyword evidence="2" id="KW-0378">Hydrolase</keyword>
<feature type="domain" description="CobW C-terminal" evidence="8">
    <location>
        <begin position="543"/>
        <end position="627"/>
    </location>
</feature>
<evidence type="ECO:0000256" key="6">
    <source>
        <dbReference type="ARBA" id="ARBA00049117"/>
    </source>
</evidence>
<dbReference type="InterPro" id="IPR011629">
    <property type="entry name" value="CobW-like_C"/>
</dbReference>